<keyword evidence="1" id="KW-0812">Transmembrane</keyword>
<protein>
    <submittedName>
        <fullName evidence="2">Uncharacterized protein</fullName>
    </submittedName>
</protein>
<name>A0A2P2PHH6_RHIMU</name>
<organism evidence="2">
    <name type="scientific">Rhizophora mucronata</name>
    <name type="common">Asiatic mangrove</name>
    <dbReference type="NCBI Taxonomy" id="61149"/>
    <lineage>
        <taxon>Eukaryota</taxon>
        <taxon>Viridiplantae</taxon>
        <taxon>Streptophyta</taxon>
        <taxon>Embryophyta</taxon>
        <taxon>Tracheophyta</taxon>
        <taxon>Spermatophyta</taxon>
        <taxon>Magnoliopsida</taxon>
        <taxon>eudicotyledons</taxon>
        <taxon>Gunneridae</taxon>
        <taxon>Pentapetalae</taxon>
        <taxon>rosids</taxon>
        <taxon>fabids</taxon>
        <taxon>Malpighiales</taxon>
        <taxon>Rhizophoraceae</taxon>
        <taxon>Rhizophora</taxon>
    </lineage>
</organism>
<evidence type="ECO:0000313" key="2">
    <source>
        <dbReference type="EMBL" id="MBX54196.1"/>
    </source>
</evidence>
<evidence type="ECO:0000256" key="1">
    <source>
        <dbReference type="SAM" id="Phobius"/>
    </source>
</evidence>
<sequence>MLLEYECKMLVGFGEKSSNTVGITRVLFFGVYLSISFFLLPLRSNFIGR</sequence>
<dbReference type="AlphaFoldDB" id="A0A2P2PHH6"/>
<keyword evidence="1" id="KW-0472">Membrane</keyword>
<keyword evidence="1" id="KW-1133">Transmembrane helix</keyword>
<proteinExistence type="predicted"/>
<feature type="transmembrane region" description="Helical" evidence="1">
    <location>
        <begin position="20"/>
        <end position="40"/>
    </location>
</feature>
<reference evidence="2" key="1">
    <citation type="submission" date="2018-02" db="EMBL/GenBank/DDBJ databases">
        <title>Rhizophora mucronata_Transcriptome.</title>
        <authorList>
            <person name="Meera S.P."/>
            <person name="Sreeshan A."/>
            <person name="Augustine A."/>
        </authorList>
    </citation>
    <scope>NUCLEOTIDE SEQUENCE</scope>
    <source>
        <tissue evidence="2">Leaf</tissue>
    </source>
</reference>
<accession>A0A2P2PHH6</accession>
<dbReference type="EMBL" id="GGEC01073712">
    <property type="protein sequence ID" value="MBX54196.1"/>
    <property type="molecule type" value="Transcribed_RNA"/>
</dbReference>